<sequence length="93" mass="10077">QVKKFLDRGGAIAWGIIPNDKESVGKESVASLNDRLEEAMAPFTRKGIPFQQLIAQGLLTPSCGLGSIDTEEAAAQVLELLAELSIRIRKRIS</sequence>
<protein>
    <recommendedName>
        <fullName evidence="2">Cobalamin-independent methionine synthase MetE C-terminal/archaeal domain-containing protein</fullName>
    </recommendedName>
</protein>
<proteinExistence type="predicted"/>
<organism evidence="1">
    <name type="scientific">marine sediment metagenome</name>
    <dbReference type="NCBI Taxonomy" id="412755"/>
    <lineage>
        <taxon>unclassified sequences</taxon>
        <taxon>metagenomes</taxon>
        <taxon>ecological metagenomes</taxon>
    </lineage>
</organism>
<name>X1NPC4_9ZZZZ</name>
<gene>
    <name evidence="1" type="ORF">S06H3_45327</name>
</gene>
<dbReference type="AlphaFoldDB" id="X1NPC4"/>
<dbReference type="EMBL" id="BARV01028285">
    <property type="protein sequence ID" value="GAI45897.1"/>
    <property type="molecule type" value="Genomic_DNA"/>
</dbReference>
<evidence type="ECO:0008006" key="2">
    <source>
        <dbReference type="Google" id="ProtNLM"/>
    </source>
</evidence>
<evidence type="ECO:0000313" key="1">
    <source>
        <dbReference type="EMBL" id="GAI45897.1"/>
    </source>
</evidence>
<comment type="caution">
    <text evidence="1">The sequence shown here is derived from an EMBL/GenBank/DDBJ whole genome shotgun (WGS) entry which is preliminary data.</text>
</comment>
<accession>X1NPC4</accession>
<reference evidence="1" key="1">
    <citation type="journal article" date="2014" name="Front. Microbiol.">
        <title>High frequency of phylogenetically diverse reductive dehalogenase-homologous genes in deep subseafloor sedimentary metagenomes.</title>
        <authorList>
            <person name="Kawai M."/>
            <person name="Futagami T."/>
            <person name="Toyoda A."/>
            <person name="Takaki Y."/>
            <person name="Nishi S."/>
            <person name="Hori S."/>
            <person name="Arai W."/>
            <person name="Tsubouchi T."/>
            <person name="Morono Y."/>
            <person name="Uchiyama I."/>
            <person name="Ito T."/>
            <person name="Fujiyama A."/>
            <person name="Inagaki F."/>
            <person name="Takami H."/>
        </authorList>
    </citation>
    <scope>NUCLEOTIDE SEQUENCE</scope>
    <source>
        <strain evidence="1">Expedition CK06-06</strain>
    </source>
</reference>
<feature type="non-terminal residue" evidence="1">
    <location>
        <position position="1"/>
    </location>
</feature>